<dbReference type="InterPro" id="IPR001633">
    <property type="entry name" value="EAL_dom"/>
</dbReference>
<evidence type="ECO:0000259" key="2">
    <source>
        <dbReference type="PROSITE" id="PS50883"/>
    </source>
</evidence>
<feature type="transmembrane region" description="Helical" evidence="1">
    <location>
        <begin position="30"/>
        <end position="48"/>
    </location>
</feature>
<dbReference type="EMBL" id="BMMX01000025">
    <property type="protein sequence ID" value="GGL06203.1"/>
    <property type="molecule type" value="Genomic_DNA"/>
</dbReference>
<dbReference type="PANTHER" id="PTHR44757">
    <property type="entry name" value="DIGUANYLATE CYCLASE DGCP"/>
    <property type="match status" value="1"/>
</dbReference>
<dbReference type="CDD" id="cd01948">
    <property type="entry name" value="EAL"/>
    <property type="match status" value="1"/>
</dbReference>
<dbReference type="PROSITE" id="PS50883">
    <property type="entry name" value="EAL"/>
    <property type="match status" value="1"/>
</dbReference>
<dbReference type="InterPro" id="IPR000160">
    <property type="entry name" value="GGDEF_dom"/>
</dbReference>
<dbReference type="InterPro" id="IPR029787">
    <property type="entry name" value="Nucleotide_cyclase"/>
</dbReference>
<protein>
    <recommendedName>
        <fullName evidence="6">PAS domain S-box-containing protein/diguanylate cyclase (GGDEF) domain-containing protein</fullName>
    </recommendedName>
</protein>
<feature type="transmembrane region" description="Helical" evidence="1">
    <location>
        <begin position="215"/>
        <end position="235"/>
    </location>
</feature>
<proteinExistence type="predicted"/>
<dbReference type="InterPro" id="IPR013656">
    <property type="entry name" value="PAS_4"/>
</dbReference>
<feature type="domain" description="EAL" evidence="2">
    <location>
        <begin position="765"/>
        <end position="1021"/>
    </location>
</feature>
<sequence>MPTRLAAALLGVWMTGLAAAFLMAPALQPVLRPIAGLSAAAAIVLGLRRHRPTAPAPWRLLIAVVLMSAVAADLFRIRGTDLAESRPWLFVTGVLVLLVSYPVLALALALFVRRRTAATRDRGAVLDALTVSTGLALLGWTFVIRPHLHQFGAGMPEVFWSLAFPAGDLICLALLVRLLAGAAPSAEATKLVGGGVAVLLVSDVGVHLAPLNDLVLQMAGLSRLLFYLAVGLAALHPSMTEMTRPAVTSADDLSRLRLVLLALASLVAPAVLLVEVHTAGRVTDLSVIAVLSAVTFLLVLTRMAGIMTSHRLALARERALRRASATLVAAPGTDEVAEAVRAAVAQLLPADVRHRVVLSMAITESEEVPTGATAARAAADRAGGTTARIVPTREVEWVAAVRLNQFSTVLRCPLVLGDRPAGDPLVGVLTVGAPAWMLSGLRSSVEVLATQVALALERIELSQEVARRNSETYFRTLVMNTSDVILIVDEVDQIRYASPSAVAVLGRDPVGVSLPEIIHPVDQRRLSDVLGAVRAGDGPSDGMDFRALGAHRTEVTLELHCRDLRADQSVAGLVVTLRDVTERRRLERELTHQAFHDSLTGLANRVLFTDRLEHALARAARDGSVVGVLFIDLDDFKIVNDTLGHAVGDELLMAVADRIGGALRADDTAARLGGDEFAALVENVQDPGAVEETATRILAALAEPIVVDGEELHAVASIGITTTPEANTATELLRQADLALYVAKGAGKGQWRRYQSELHGAMVERLELRSALEHSVKEGQFILQYQPIVDLATDDTAGFEALVRWDHPTRGIITPDQFIEVAEESGLIVPIGRWVLDEALRTVAQWRRLLPRSRAPYVSVNVSVRQFRAPGFVDHVRTALQHAGVPPQALMLEITETLLMGDEERIWAELSALQEMGVRVAIDDFGTGYSSLGYLRQRPIDVLKIDKTFVDDMVDNSQQAALVSGIISLAQTLNLTVVAEGIETATHRDMLLRLGCPLGQGFLFSTPVGATEALHWLTGPAAVAA</sequence>
<dbReference type="CDD" id="cd01949">
    <property type="entry name" value="GGDEF"/>
    <property type="match status" value="1"/>
</dbReference>
<evidence type="ECO:0008006" key="6">
    <source>
        <dbReference type="Google" id="ProtNLM"/>
    </source>
</evidence>
<gene>
    <name evidence="4" type="ORF">GCM10012284_45600</name>
</gene>
<dbReference type="RefSeq" id="WP_189081325.1">
    <property type="nucleotide sequence ID" value="NZ_BMMX01000025.1"/>
</dbReference>
<dbReference type="Pfam" id="PF08448">
    <property type="entry name" value="PAS_4"/>
    <property type="match status" value="1"/>
</dbReference>
<keyword evidence="5" id="KW-1185">Reference proteome</keyword>
<keyword evidence="1" id="KW-0472">Membrane</keyword>
<dbReference type="SUPFAM" id="SSF141868">
    <property type="entry name" value="EAL domain-like"/>
    <property type="match status" value="1"/>
</dbReference>
<feature type="transmembrane region" description="Helical" evidence="1">
    <location>
        <begin position="124"/>
        <end position="143"/>
    </location>
</feature>
<feature type="transmembrane region" description="Helical" evidence="1">
    <location>
        <begin position="89"/>
        <end position="112"/>
    </location>
</feature>
<feature type="transmembrane region" description="Helical" evidence="1">
    <location>
        <begin position="60"/>
        <end position="77"/>
    </location>
</feature>
<feature type="transmembrane region" description="Helical" evidence="1">
    <location>
        <begin position="158"/>
        <end position="179"/>
    </location>
</feature>
<dbReference type="SUPFAM" id="SSF55073">
    <property type="entry name" value="Nucleotide cyclase"/>
    <property type="match status" value="1"/>
</dbReference>
<evidence type="ECO:0000313" key="5">
    <source>
        <dbReference type="Proteomes" id="UP000656042"/>
    </source>
</evidence>
<dbReference type="InterPro" id="IPR000014">
    <property type="entry name" value="PAS"/>
</dbReference>
<feature type="transmembrane region" description="Helical" evidence="1">
    <location>
        <begin position="256"/>
        <end position="274"/>
    </location>
</feature>
<feature type="transmembrane region" description="Helical" evidence="1">
    <location>
        <begin position="286"/>
        <end position="308"/>
    </location>
</feature>
<organism evidence="4 5">
    <name type="scientific">Mangrovihabitans endophyticus</name>
    <dbReference type="NCBI Taxonomy" id="1751298"/>
    <lineage>
        <taxon>Bacteria</taxon>
        <taxon>Bacillati</taxon>
        <taxon>Actinomycetota</taxon>
        <taxon>Actinomycetes</taxon>
        <taxon>Micromonosporales</taxon>
        <taxon>Micromonosporaceae</taxon>
        <taxon>Mangrovihabitans</taxon>
    </lineage>
</organism>
<keyword evidence="1" id="KW-0812">Transmembrane</keyword>
<dbReference type="InterPro" id="IPR035919">
    <property type="entry name" value="EAL_sf"/>
</dbReference>
<dbReference type="AlphaFoldDB" id="A0A8J3C483"/>
<dbReference type="InterPro" id="IPR043128">
    <property type="entry name" value="Rev_trsase/Diguanyl_cyclase"/>
</dbReference>
<dbReference type="PROSITE" id="PS50887">
    <property type="entry name" value="GGDEF"/>
    <property type="match status" value="1"/>
</dbReference>
<dbReference type="Gene3D" id="3.20.20.450">
    <property type="entry name" value="EAL domain"/>
    <property type="match status" value="1"/>
</dbReference>
<evidence type="ECO:0000313" key="4">
    <source>
        <dbReference type="EMBL" id="GGL06203.1"/>
    </source>
</evidence>
<dbReference type="Pfam" id="PF00990">
    <property type="entry name" value="GGDEF"/>
    <property type="match status" value="1"/>
</dbReference>
<dbReference type="SMART" id="SM00267">
    <property type="entry name" value="GGDEF"/>
    <property type="match status" value="1"/>
</dbReference>
<dbReference type="Proteomes" id="UP000656042">
    <property type="component" value="Unassembled WGS sequence"/>
</dbReference>
<dbReference type="InterPro" id="IPR035965">
    <property type="entry name" value="PAS-like_dom_sf"/>
</dbReference>
<evidence type="ECO:0000256" key="1">
    <source>
        <dbReference type="SAM" id="Phobius"/>
    </source>
</evidence>
<dbReference type="Pfam" id="PF00563">
    <property type="entry name" value="EAL"/>
    <property type="match status" value="1"/>
</dbReference>
<comment type="caution">
    <text evidence="4">The sequence shown here is derived from an EMBL/GenBank/DDBJ whole genome shotgun (WGS) entry which is preliminary data.</text>
</comment>
<dbReference type="SUPFAM" id="SSF55785">
    <property type="entry name" value="PYP-like sensor domain (PAS domain)"/>
    <property type="match status" value="1"/>
</dbReference>
<dbReference type="CDD" id="cd00130">
    <property type="entry name" value="PAS"/>
    <property type="match status" value="1"/>
</dbReference>
<dbReference type="NCBIfam" id="TIGR00229">
    <property type="entry name" value="sensory_box"/>
    <property type="match status" value="1"/>
</dbReference>
<dbReference type="SMART" id="SM00052">
    <property type="entry name" value="EAL"/>
    <property type="match status" value="1"/>
</dbReference>
<reference evidence="4" key="1">
    <citation type="journal article" date="2014" name="Int. J. Syst. Evol. Microbiol.">
        <title>Complete genome sequence of Corynebacterium casei LMG S-19264T (=DSM 44701T), isolated from a smear-ripened cheese.</title>
        <authorList>
            <consortium name="US DOE Joint Genome Institute (JGI-PGF)"/>
            <person name="Walter F."/>
            <person name="Albersmeier A."/>
            <person name="Kalinowski J."/>
            <person name="Ruckert C."/>
        </authorList>
    </citation>
    <scope>NUCLEOTIDE SEQUENCE</scope>
    <source>
        <strain evidence="4">CGMCC 4.7299</strain>
    </source>
</reference>
<dbReference type="NCBIfam" id="TIGR00254">
    <property type="entry name" value="GGDEF"/>
    <property type="match status" value="1"/>
</dbReference>
<dbReference type="Gene3D" id="3.30.450.20">
    <property type="entry name" value="PAS domain"/>
    <property type="match status" value="1"/>
</dbReference>
<accession>A0A8J3C483</accession>
<feature type="domain" description="GGDEF" evidence="3">
    <location>
        <begin position="624"/>
        <end position="756"/>
    </location>
</feature>
<reference evidence="4" key="2">
    <citation type="submission" date="2020-09" db="EMBL/GenBank/DDBJ databases">
        <authorList>
            <person name="Sun Q."/>
            <person name="Zhou Y."/>
        </authorList>
    </citation>
    <scope>NUCLEOTIDE SEQUENCE</scope>
    <source>
        <strain evidence="4">CGMCC 4.7299</strain>
    </source>
</reference>
<dbReference type="PANTHER" id="PTHR44757:SF2">
    <property type="entry name" value="BIOFILM ARCHITECTURE MAINTENANCE PROTEIN MBAA"/>
    <property type="match status" value="1"/>
</dbReference>
<evidence type="ECO:0000259" key="3">
    <source>
        <dbReference type="PROSITE" id="PS50887"/>
    </source>
</evidence>
<dbReference type="Gene3D" id="3.30.70.270">
    <property type="match status" value="1"/>
</dbReference>
<keyword evidence="1" id="KW-1133">Transmembrane helix</keyword>
<name>A0A8J3C483_9ACTN</name>
<dbReference type="InterPro" id="IPR052155">
    <property type="entry name" value="Biofilm_reg_signaling"/>
</dbReference>